<keyword evidence="2" id="KW-1185">Reference proteome</keyword>
<protein>
    <submittedName>
        <fullName evidence="1">Uncharacterized protein</fullName>
    </submittedName>
</protein>
<reference evidence="1 2" key="1">
    <citation type="submission" date="2023-02" db="EMBL/GenBank/DDBJ databases">
        <title>LHISI_Scaffold_Assembly.</title>
        <authorList>
            <person name="Stuart O.P."/>
            <person name="Cleave R."/>
            <person name="Magrath M.J.L."/>
            <person name="Mikheyev A.S."/>
        </authorList>
    </citation>
    <scope>NUCLEOTIDE SEQUENCE [LARGE SCALE GENOMIC DNA]</scope>
    <source>
        <strain evidence="1">Daus_M_001</strain>
        <tissue evidence="1">Leg muscle</tissue>
    </source>
</reference>
<evidence type="ECO:0000313" key="1">
    <source>
        <dbReference type="EMBL" id="KAJ8884881.1"/>
    </source>
</evidence>
<evidence type="ECO:0000313" key="2">
    <source>
        <dbReference type="Proteomes" id="UP001159363"/>
    </source>
</evidence>
<dbReference type="EMBL" id="JARBHB010000004">
    <property type="protein sequence ID" value="KAJ8884881.1"/>
    <property type="molecule type" value="Genomic_DNA"/>
</dbReference>
<organism evidence="1 2">
    <name type="scientific">Dryococelus australis</name>
    <dbReference type="NCBI Taxonomy" id="614101"/>
    <lineage>
        <taxon>Eukaryota</taxon>
        <taxon>Metazoa</taxon>
        <taxon>Ecdysozoa</taxon>
        <taxon>Arthropoda</taxon>
        <taxon>Hexapoda</taxon>
        <taxon>Insecta</taxon>
        <taxon>Pterygota</taxon>
        <taxon>Neoptera</taxon>
        <taxon>Polyneoptera</taxon>
        <taxon>Phasmatodea</taxon>
        <taxon>Verophasmatodea</taxon>
        <taxon>Anareolatae</taxon>
        <taxon>Phasmatidae</taxon>
        <taxon>Eurycanthinae</taxon>
        <taxon>Dryococelus</taxon>
    </lineage>
</organism>
<name>A0ABQ9HKJ5_9NEOP</name>
<comment type="caution">
    <text evidence="1">The sequence shown here is derived from an EMBL/GenBank/DDBJ whole genome shotgun (WGS) entry which is preliminary data.</text>
</comment>
<sequence length="145" mass="16830">MLVCFRGHCRFSIYMPNKPSKYGIKNKLIYTGKECDGKLLPKRKLFKTHTSCFTSTFLRNYARLKKSKKDLSATFLPNRNRQKGFTEHITLLFHVPKKGKPEIIVFHNDINQVLILSITSLQIIQQTNEQIDSPIALFYVILKIA</sequence>
<dbReference type="Proteomes" id="UP001159363">
    <property type="component" value="Chromosome X"/>
</dbReference>
<proteinExistence type="predicted"/>
<gene>
    <name evidence="1" type="ORF">PR048_011077</name>
</gene>
<accession>A0ABQ9HKJ5</accession>